<keyword evidence="10" id="KW-1185">Reference proteome</keyword>
<protein>
    <recommendedName>
        <fullName evidence="7">Glucose-6-phosphate isomerase</fullName>
        <shortName evidence="7">GPI</shortName>
        <ecNumber evidence="7">5.3.1.9</ecNumber>
    </recommendedName>
    <alternativeName>
        <fullName evidence="7">Phosphoglucose isomerase</fullName>
        <shortName evidence="7">PGI</shortName>
    </alternativeName>
    <alternativeName>
        <fullName evidence="7">Phosphohexose isomerase</fullName>
        <shortName evidence="7">PHI</shortName>
    </alternativeName>
</protein>
<dbReference type="PROSITE" id="PS00765">
    <property type="entry name" value="P_GLUCOSE_ISOMERASE_1"/>
    <property type="match status" value="1"/>
</dbReference>
<dbReference type="PANTHER" id="PTHR11469:SF1">
    <property type="entry name" value="GLUCOSE-6-PHOSPHATE ISOMERASE"/>
    <property type="match status" value="1"/>
</dbReference>
<dbReference type="GO" id="GO:0006094">
    <property type="term" value="P:gluconeogenesis"/>
    <property type="evidence" value="ECO:0007669"/>
    <property type="project" value="UniProtKB-UniRule"/>
</dbReference>
<dbReference type="GO" id="GO:0005829">
    <property type="term" value="C:cytosol"/>
    <property type="evidence" value="ECO:0007669"/>
    <property type="project" value="TreeGrafter"/>
</dbReference>
<dbReference type="HAMAP" id="MF_00473">
    <property type="entry name" value="G6P_isomerase"/>
    <property type="match status" value="1"/>
</dbReference>
<dbReference type="GO" id="GO:0004347">
    <property type="term" value="F:glucose-6-phosphate isomerase activity"/>
    <property type="evidence" value="ECO:0007669"/>
    <property type="project" value="UniProtKB-UniRule"/>
</dbReference>
<dbReference type="PRINTS" id="PR00662">
    <property type="entry name" value="G6PISOMERASE"/>
</dbReference>
<evidence type="ECO:0000256" key="6">
    <source>
        <dbReference type="ARBA" id="ARBA00029321"/>
    </source>
</evidence>
<evidence type="ECO:0000256" key="2">
    <source>
        <dbReference type="ARBA" id="ARBA00006604"/>
    </source>
</evidence>
<dbReference type="OrthoDB" id="140919at2"/>
<feature type="active site" evidence="7">
    <location>
        <position position="519"/>
    </location>
</feature>
<evidence type="ECO:0000313" key="9">
    <source>
        <dbReference type="EMBL" id="SEP07091.1"/>
    </source>
</evidence>
<dbReference type="InterPro" id="IPR018189">
    <property type="entry name" value="Phosphoglucose_isomerase_CS"/>
</dbReference>
<dbReference type="RefSeq" id="WP_091645335.1">
    <property type="nucleotide sequence ID" value="NZ_FOEG01000008.1"/>
</dbReference>
<organism evidence="9 10">
    <name type="scientific">Aquisalimonas asiatica</name>
    <dbReference type="NCBI Taxonomy" id="406100"/>
    <lineage>
        <taxon>Bacteria</taxon>
        <taxon>Pseudomonadati</taxon>
        <taxon>Pseudomonadota</taxon>
        <taxon>Gammaproteobacteria</taxon>
        <taxon>Chromatiales</taxon>
        <taxon>Ectothiorhodospiraceae</taxon>
        <taxon>Aquisalimonas</taxon>
    </lineage>
</organism>
<comment type="catalytic activity">
    <reaction evidence="6 7 8">
        <text>alpha-D-glucose 6-phosphate = beta-D-fructose 6-phosphate</text>
        <dbReference type="Rhea" id="RHEA:11816"/>
        <dbReference type="ChEBI" id="CHEBI:57634"/>
        <dbReference type="ChEBI" id="CHEBI:58225"/>
        <dbReference type="EC" id="5.3.1.9"/>
    </reaction>
</comment>
<dbReference type="InterPro" id="IPR035476">
    <property type="entry name" value="SIS_PGI_1"/>
</dbReference>
<dbReference type="UniPathway" id="UPA00138"/>
<dbReference type="Gene3D" id="1.10.1390.10">
    <property type="match status" value="1"/>
</dbReference>
<feature type="active site" description="Proton donor" evidence="7">
    <location>
        <position position="360"/>
    </location>
</feature>
<comment type="pathway">
    <text evidence="1 7 8">Carbohydrate degradation; glycolysis; D-glyceraldehyde 3-phosphate and glycerone phosphate from D-glucose: step 2/4.</text>
</comment>
<comment type="subcellular location">
    <subcellularLocation>
        <location evidence="7">Cytoplasm</location>
    </subcellularLocation>
</comment>
<dbReference type="EC" id="5.3.1.9" evidence="7"/>
<dbReference type="GO" id="GO:0051156">
    <property type="term" value="P:glucose 6-phosphate metabolic process"/>
    <property type="evidence" value="ECO:0007669"/>
    <property type="project" value="TreeGrafter"/>
</dbReference>
<gene>
    <name evidence="7" type="primary">pgi</name>
    <name evidence="9" type="ORF">SAMN04488052_10881</name>
</gene>
<evidence type="ECO:0000313" key="10">
    <source>
        <dbReference type="Proteomes" id="UP000199657"/>
    </source>
</evidence>
<evidence type="ECO:0000256" key="7">
    <source>
        <dbReference type="HAMAP-Rule" id="MF_00473"/>
    </source>
</evidence>
<dbReference type="InterPro" id="IPR035482">
    <property type="entry name" value="SIS_PGI_2"/>
</dbReference>
<dbReference type="CDD" id="cd05016">
    <property type="entry name" value="SIS_PGI_2"/>
    <property type="match status" value="1"/>
</dbReference>
<comment type="similarity">
    <text evidence="2 7 8">Belongs to the GPI family.</text>
</comment>
<comment type="function">
    <text evidence="7">Catalyzes the reversible isomerization of glucose-6-phosphate to fructose-6-phosphate.</text>
</comment>
<keyword evidence="4 7" id="KW-0324">Glycolysis</keyword>
<dbReference type="PROSITE" id="PS00174">
    <property type="entry name" value="P_GLUCOSE_ISOMERASE_2"/>
    <property type="match status" value="1"/>
</dbReference>
<sequence>MADSQASHPSLTGLPEWQTLCAHAGLIRNERIRDLFQADPQRDQRLSMETDRLFLDYSKNLITGDTLEHLTGLAARCGLGEWIEHLFTGEPVNSTENRAAMHMALRNRGNGAMYVGGRDVMPDVDRELTRMRLFVNRLHRGEYRGCTGRVITDVVNVGVGGSDLGAVMATEALAPYRTNAIRMHFVSSIDGVHVTDVLERVNPKTTLFIISSKSFTTLDTMTNARTARDWFVRQVADTDAIGQHFLGVSSNDAAMAEYGIREENRFRIWDWVGGRYSLPSAVGLPLAIAVGMKNFEAMLDGFHAMDQHFRTAPWRHNMPVLMGLLGVWYTNFLGAPGHVVLPYDHRLHRFPAYLQQLEMESNGKCVTRDGTPVDYDTGAIVWGEVGPNAQHSFYQLLHQGTRPVMADFLAPVHGSAEYPEHHDLALANCFAQTRALMEGQTADQARREMEAAGVPPERIEQAIPHKVHPGNKPSNTILFDRLDPGTLGELVALYEHKVFVQSVIWGINPFDQWGVELGKKLARELLPAITGERDADDADPSTRGLLAYLHRHRS</sequence>
<evidence type="ECO:0000256" key="8">
    <source>
        <dbReference type="RuleBase" id="RU000612"/>
    </source>
</evidence>
<dbReference type="UniPathway" id="UPA00109">
    <property type="reaction ID" value="UER00181"/>
</dbReference>
<proteinExistence type="inferred from homology"/>
<keyword evidence="3 7" id="KW-0312">Gluconeogenesis</keyword>
<dbReference type="NCBIfam" id="NF001211">
    <property type="entry name" value="PRK00179.1"/>
    <property type="match status" value="1"/>
</dbReference>
<dbReference type="CDD" id="cd05015">
    <property type="entry name" value="SIS_PGI_1"/>
    <property type="match status" value="1"/>
</dbReference>
<dbReference type="InterPro" id="IPR001672">
    <property type="entry name" value="G6P_Isomerase"/>
</dbReference>
<evidence type="ECO:0000256" key="1">
    <source>
        <dbReference type="ARBA" id="ARBA00004926"/>
    </source>
</evidence>
<dbReference type="GO" id="GO:0006096">
    <property type="term" value="P:glycolytic process"/>
    <property type="evidence" value="ECO:0007669"/>
    <property type="project" value="UniProtKB-UniRule"/>
</dbReference>
<dbReference type="InterPro" id="IPR023096">
    <property type="entry name" value="G6P_Isomerase_C"/>
</dbReference>
<dbReference type="Pfam" id="PF00342">
    <property type="entry name" value="PGI"/>
    <property type="match status" value="1"/>
</dbReference>
<dbReference type="Gene3D" id="3.40.50.10490">
    <property type="entry name" value="Glucose-6-phosphate isomerase like protein, domain 1"/>
    <property type="match status" value="2"/>
</dbReference>
<dbReference type="STRING" id="406100.SAMN04488052_10881"/>
<dbReference type="InterPro" id="IPR046348">
    <property type="entry name" value="SIS_dom_sf"/>
</dbReference>
<reference evidence="9 10" key="1">
    <citation type="submission" date="2016-10" db="EMBL/GenBank/DDBJ databases">
        <authorList>
            <person name="de Groot N.N."/>
        </authorList>
    </citation>
    <scope>NUCLEOTIDE SEQUENCE [LARGE SCALE GENOMIC DNA]</scope>
    <source>
        <strain evidence="9 10">CGMCC 1.6291</strain>
    </source>
</reference>
<dbReference type="Proteomes" id="UP000199657">
    <property type="component" value="Unassembled WGS sequence"/>
</dbReference>
<dbReference type="EMBL" id="FOEG01000008">
    <property type="protein sequence ID" value="SEP07091.1"/>
    <property type="molecule type" value="Genomic_DNA"/>
</dbReference>
<dbReference type="PANTHER" id="PTHR11469">
    <property type="entry name" value="GLUCOSE-6-PHOSPHATE ISOMERASE"/>
    <property type="match status" value="1"/>
</dbReference>
<dbReference type="GO" id="GO:0097367">
    <property type="term" value="F:carbohydrate derivative binding"/>
    <property type="evidence" value="ECO:0007669"/>
    <property type="project" value="InterPro"/>
</dbReference>
<name>A0A1H8UVB1_9GAMM</name>
<keyword evidence="5 7" id="KW-0413">Isomerase</keyword>
<dbReference type="AlphaFoldDB" id="A0A1H8UVB1"/>
<evidence type="ECO:0000256" key="3">
    <source>
        <dbReference type="ARBA" id="ARBA00022432"/>
    </source>
</evidence>
<dbReference type="GO" id="GO:0048029">
    <property type="term" value="F:monosaccharide binding"/>
    <property type="evidence" value="ECO:0007669"/>
    <property type="project" value="TreeGrafter"/>
</dbReference>
<evidence type="ECO:0000256" key="5">
    <source>
        <dbReference type="ARBA" id="ARBA00023235"/>
    </source>
</evidence>
<feature type="active site" evidence="7">
    <location>
        <position position="391"/>
    </location>
</feature>
<dbReference type="PROSITE" id="PS51463">
    <property type="entry name" value="P_GLUCOSE_ISOMERASE_3"/>
    <property type="match status" value="1"/>
</dbReference>
<comment type="pathway">
    <text evidence="7">Carbohydrate biosynthesis; gluconeogenesis.</text>
</comment>
<evidence type="ECO:0000256" key="4">
    <source>
        <dbReference type="ARBA" id="ARBA00023152"/>
    </source>
</evidence>
<accession>A0A1H8UVB1</accession>
<dbReference type="SUPFAM" id="SSF53697">
    <property type="entry name" value="SIS domain"/>
    <property type="match status" value="1"/>
</dbReference>
<keyword evidence="7" id="KW-0963">Cytoplasm</keyword>